<keyword evidence="1" id="KW-0805">Transcription regulation</keyword>
<feature type="domain" description="HTH araC/xylS-type" evidence="4">
    <location>
        <begin position="211"/>
        <end position="309"/>
    </location>
</feature>
<dbReference type="SUPFAM" id="SSF46689">
    <property type="entry name" value="Homeodomain-like"/>
    <property type="match status" value="2"/>
</dbReference>
<dbReference type="InterPro" id="IPR050204">
    <property type="entry name" value="AraC_XylS_family_regulators"/>
</dbReference>
<name>A0A1H6EVY4_9ACTN</name>
<dbReference type="Proteomes" id="UP000236732">
    <property type="component" value="Unassembled WGS sequence"/>
</dbReference>
<dbReference type="Pfam" id="PF12852">
    <property type="entry name" value="Cupin_6"/>
    <property type="match status" value="1"/>
</dbReference>
<protein>
    <submittedName>
        <fullName evidence="5">AraC-type DNA-binding protein</fullName>
    </submittedName>
</protein>
<dbReference type="SMART" id="SM00342">
    <property type="entry name" value="HTH_ARAC"/>
    <property type="match status" value="1"/>
</dbReference>
<dbReference type="AlphaFoldDB" id="A0A1H6EVY4"/>
<sequence>MGDLLSELLAPLRLRGVFHSRWTARGPWGVAGERESCALLHYVQEGRCVVELPGAGPVRLGAGELAVFPHGAAHRLADAPGRATVPLESVLPEREPGSVRTVSIDGPGEPTVMLCGGLHYDAAAAAPLYRALPQVLVLDRPAVAREPLLADLLGRLAADWDTTEAGRQDAGLEIVALRAFELVFVLALRAAMASLGEGEPVLRALRHPAVGAALLAVQTRFAEPWTVESLAAEAGMSRSAFAAAFRELVGEAPMRHLTARRMQEAARLLAGTALPHSGIARRVGYGSTVGFHLAFKQWHGFTPGEYRRRGV</sequence>
<evidence type="ECO:0000259" key="4">
    <source>
        <dbReference type="PROSITE" id="PS01124"/>
    </source>
</evidence>
<dbReference type="PROSITE" id="PS01124">
    <property type="entry name" value="HTH_ARAC_FAMILY_2"/>
    <property type="match status" value="1"/>
</dbReference>
<evidence type="ECO:0000256" key="2">
    <source>
        <dbReference type="ARBA" id="ARBA00023125"/>
    </source>
</evidence>
<dbReference type="Gene3D" id="1.10.10.60">
    <property type="entry name" value="Homeodomain-like"/>
    <property type="match status" value="2"/>
</dbReference>
<keyword evidence="6" id="KW-1185">Reference proteome</keyword>
<accession>A0A1H6EVY4</accession>
<dbReference type="Pfam" id="PF12833">
    <property type="entry name" value="HTH_18"/>
    <property type="match status" value="1"/>
</dbReference>
<dbReference type="RefSeq" id="WP_103963063.1">
    <property type="nucleotide sequence ID" value="NZ_FNVT01000023.1"/>
</dbReference>
<dbReference type="InterPro" id="IPR032783">
    <property type="entry name" value="AraC_lig"/>
</dbReference>
<evidence type="ECO:0000256" key="3">
    <source>
        <dbReference type="ARBA" id="ARBA00023163"/>
    </source>
</evidence>
<dbReference type="InterPro" id="IPR009057">
    <property type="entry name" value="Homeodomain-like_sf"/>
</dbReference>
<dbReference type="EMBL" id="FNVT01000023">
    <property type="protein sequence ID" value="SEH01988.1"/>
    <property type="molecule type" value="Genomic_DNA"/>
</dbReference>
<dbReference type="PANTHER" id="PTHR46796:SF7">
    <property type="entry name" value="ARAC FAMILY TRANSCRIPTIONAL REGULATOR"/>
    <property type="match status" value="1"/>
</dbReference>
<dbReference type="InterPro" id="IPR014710">
    <property type="entry name" value="RmlC-like_jellyroll"/>
</dbReference>
<reference evidence="5 6" key="1">
    <citation type="submission" date="2016-10" db="EMBL/GenBank/DDBJ databases">
        <authorList>
            <person name="de Groot N.N."/>
        </authorList>
    </citation>
    <scope>NUCLEOTIDE SEQUENCE [LARGE SCALE GENOMIC DNA]</scope>
    <source>
        <strain evidence="5 6">CGMCC 4.7037</strain>
    </source>
</reference>
<proteinExistence type="predicted"/>
<dbReference type="OrthoDB" id="241790at2"/>
<organism evidence="5 6">
    <name type="scientific">Nonomuraea solani</name>
    <dbReference type="NCBI Taxonomy" id="1144553"/>
    <lineage>
        <taxon>Bacteria</taxon>
        <taxon>Bacillati</taxon>
        <taxon>Actinomycetota</taxon>
        <taxon>Actinomycetes</taxon>
        <taxon>Streptosporangiales</taxon>
        <taxon>Streptosporangiaceae</taxon>
        <taxon>Nonomuraea</taxon>
    </lineage>
</organism>
<dbReference type="PANTHER" id="PTHR46796">
    <property type="entry name" value="HTH-TYPE TRANSCRIPTIONAL ACTIVATOR RHAS-RELATED"/>
    <property type="match status" value="1"/>
</dbReference>
<dbReference type="GO" id="GO:0003700">
    <property type="term" value="F:DNA-binding transcription factor activity"/>
    <property type="evidence" value="ECO:0007669"/>
    <property type="project" value="InterPro"/>
</dbReference>
<dbReference type="InterPro" id="IPR018060">
    <property type="entry name" value="HTH_AraC"/>
</dbReference>
<gene>
    <name evidence="5" type="ORF">SAMN05444920_12344</name>
</gene>
<dbReference type="GO" id="GO:0043565">
    <property type="term" value="F:sequence-specific DNA binding"/>
    <property type="evidence" value="ECO:0007669"/>
    <property type="project" value="InterPro"/>
</dbReference>
<keyword evidence="2 5" id="KW-0238">DNA-binding</keyword>
<dbReference type="Gene3D" id="2.60.120.10">
    <property type="entry name" value="Jelly Rolls"/>
    <property type="match status" value="1"/>
</dbReference>
<keyword evidence="3" id="KW-0804">Transcription</keyword>
<evidence type="ECO:0000313" key="6">
    <source>
        <dbReference type="Proteomes" id="UP000236732"/>
    </source>
</evidence>
<evidence type="ECO:0000256" key="1">
    <source>
        <dbReference type="ARBA" id="ARBA00023015"/>
    </source>
</evidence>
<evidence type="ECO:0000313" key="5">
    <source>
        <dbReference type="EMBL" id="SEH01988.1"/>
    </source>
</evidence>